<feature type="region of interest" description="Disordered" evidence="15">
    <location>
        <begin position="1"/>
        <end position="45"/>
    </location>
</feature>
<keyword evidence="7 16" id="KW-1133">Transmembrane helix</keyword>
<dbReference type="EMBL" id="JBAMIC010000008">
    <property type="protein sequence ID" value="KAK7103760.1"/>
    <property type="molecule type" value="Genomic_DNA"/>
</dbReference>
<dbReference type="GO" id="GO:0005743">
    <property type="term" value="C:mitochondrial inner membrane"/>
    <property type="evidence" value="ECO:0007669"/>
    <property type="project" value="UniProtKB-SubCell"/>
</dbReference>
<evidence type="ECO:0000256" key="5">
    <source>
        <dbReference type="ARBA" id="ARBA00022692"/>
    </source>
</evidence>
<feature type="compositionally biased region" description="Basic and acidic residues" evidence="15">
    <location>
        <begin position="26"/>
        <end position="45"/>
    </location>
</feature>
<evidence type="ECO:0000256" key="11">
    <source>
        <dbReference type="ARBA" id="ARBA00023209"/>
    </source>
</evidence>
<dbReference type="Gene3D" id="1.20.120.1760">
    <property type="match status" value="1"/>
</dbReference>
<evidence type="ECO:0000256" key="6">
    <source>
        <dbReference type="ARBA" id="ARBA00022792"/>
    </source>
</evidence>
<keyword evidence="18" id="KW-1185">Reference proteome</keyword>
<evidence type="ECO:0000256" key="2">
    <source>
        <dbReference type="ARBA" id="ARBA00010441"/>
    </source>
</evidence>
<dbReference type="Proteomes" id="UP001374579">
    <property type="component" value="Unassembled WGS sequence"/>
</dbReference>
<feature type="compositionally biased region" description="Basic and acidic residues" evidence="15">
    <location>
        <begin position="1"/>
        <end position="10"/>
    </location>
</feature>
<dbReference type="InterPro" id="IPR000462">
    <property type="entry name" value="CDP-OH_P_trans"/>
</dbReference>
<name>A0AAN9GED4_9CAEN</name>
<dbReference type="Pfam" id="PF01066">
    <property type="entry name" value="CDP-OH_P_transf"/>
    <property type="match status" value="1"/>
</dbReference>
<proteinExistence type="inferred from homology"/>
<keyword evidence="6" id="KW-0999">Mitochondrion inner membrane</keyword>
<evidence type="ECO:0000256" key="1">
    <source>
        <dbReference type="ARBA" id="ARBA00004448"/>
    </source>
</evidence>
<keyword evidence="8" id="KW-0443">Lipid metabolism</keyword>
<evidence type="ECO:0000256" key="3">
    <source>
        <dbReference type="ARBA" id="ARBA00022516"/>
    </source>
</evidence>
<keyword evidence="5 16" id="KW-0812">Transmembrane</keyword>
<keyword evidence="11" id="KW-0594">Phospholipid biosynthesis</keyword>
<feature type="transmembrane region" description="Helical" evidence="16">
    <location>
        <begin position="120"/>
        <end position="145"/>
    </location>
</feature>
<dbReference type="PANTHER" id="PTHR14269">
    <property type="entry name" value="CDP-DIACYLGLYCEROL--GLYCEROL-3-PHOSPHATE 3-PHOSPHATIDYLTRANSFERASE-RELATED"/>
    <property type="match status" value="1"/>
</dbReference>
<evidence type="ECO:0000256" key="7">
    <source>
        <dbReference type="ARBA" id="ARBA00022989"/>
    </source>
</evidence>
<sequence>MQTESKKESTAYDTDTSNDHGPIGEVKSRTKPEDDTDIHDSIGKQEKKENIKTIPNLLTTLRMASAPLLGYLVMCESFGLALGLFAIAGVTDMLDGYIARNFPNQISALGSALDPLADKLLVTILTISMTSVGLIPVPLTGLIVFRDISLIAGGFYIRYRSLPPPITLSRYFDISYATVSVSPTFISKLNTALQLSLVAFSLAAPVFGFMDHVCLQALWYSTGATTFMSGMDYLWSWKKYVRLLAKDQSDL</sequence>
<evidence type="ECO:0000256" key="4">
    <source>
        <dbReference type="ARBA" id="ARBA00022679"/>
    </source>
</evidence>
<dbReference type="InterPro" id="IPR043130">
    <property type="entry name" value="CDP-OH_PTrfase_TM_dom"/>
</dbReference>
<feature type="transmembrane region" description="Helical" evidence="16">
    <location>
        <begin position="68"/>
        <end position="90"/>
    </location>
</feature>
<comment type="subcellular location">
    <subcellularLocation>
        <location evidence="1">Mitochondrion inner membrane</location>
        <topology evidence="1">Multi-pass membrane protein</topology>
    </subcellularLocation>
</comment>
<comment type="catalytic activity">
    <reaction evidence="14">
        <text>a CDP-1,2-diacyl-sn-glycerol + a 1,2-diacyl-sn-glycero-3-phospho-(1'-sn-glycerol) = a cardiolipin + CMP + H(+)</text>
        <dbReference type="Rhea" id="RHEA:32931"/>
        <dbReference type="ChEBI" id="CHEBI:15378"/>
        <dbReference type="ChEBI" id="CHEBI:58332"/>
        <dbReference type="ChEBI" id="CHEBI:60377"/>
        <dbReference type="ChEBI" id="CHEBI:62237"/>
        <dbReference type="ChEBI" id="CHEBI:64716"/>
        <dbReference type="EC" id="2.7.8.41"/>
    </reaction>
</comment>
<evidence type="ECO:0000313" key="17">
    <source>
        <dbReference type="EMBL" id="KAK7103760.1"/>
    </source>
</evidence>
<organism evidence="17 18">
    <name type="scientific">Littorina saxatilis</name>
    <dbReference type="NCBI Taxonomy" id="31220"/>
    <lineage>
        <taxon>Eukaryota</taxon>
        <taxon>Metazoa</taxon>
        <taxon>Spiralia</taxon>
        <taxon>Lophotrochozoa</taxon>
        <taxon>Mollusca</taxon>
        <taxon>Gastropoda</taxon>
        <taxon>Caenogastropoda</taxon>
        <taxon>Littorinimorpha</taxon>
        <taxon>Littorinoidea</taxon>
        <taxon>Littorinidae</taxon>
        <taxon>Littorina</taxon>
    </lineage>
</organism>
<evidence type="ECO:0000256" key="13">
    <source>
        <dbReference type="ARBA" id="ARBA00039001"/>
    </source>
</evidence>
<dbReference type="AlphaFoldDB" id="A0AAN9GED4"/>
<evidence type="ECO:0000256" key="8">
    <source>
        <dbReference type="ARBA" id="ARBA00023098"/>
    </source>
</evidence>
<gene>
    <name evidence="17" type="ORF">V1264_018596</name>
</gene>
<dbReference type="FunFam" id="1.20.120.1760:FF:000005">
    <property type="entry name" value="Cardiolipin synthase 1"/>
    <property type="match status" value="1"/>
</dbReference>
<evidence type="ECO:0000256" key="10">
    <source>
        <dbReference type="ARBA" id="ARBA00023136"/>
    </source>
</evidence>
<feature type="transmembrane region" description="Helical" evidence="16">
    <location>
        <begin position="192"/>
        <end position="210"/>
    </location>
</feature>
<accession>A0AAN9GED4</accession>
<comment type="similarity">
    <text evidence="2">Belongs to the CDP-alcohol phosphatidyltransferase class-I family.</text>
</comment>
<reference evidence="17 18" key="1">
    <citation type="submission" date="2024-02" db="EMBL/GenBank/DDBJ databases">
        <title>Chromosome-scale genome assembly of the rough periwinkle Littorina saxatilis.</title>
        <authorList>
            <person name="De Jode A."/>
            <person name="Faria R."/>
            <person name="Formenti G."/>
            <person name="Sims Y."/>
            <person name="Smith T.P."/>
            <person name="Tracey A."/>
            <person name="Wood J.M.D."/>
            <person name="Zagrodzka Z.B."/>
            <person name="Johannesson K."/>
            <person name="Butlin R.K."/>
            <person name="Leder E.H."/>
        </authorList>
    </citation>
    <scope>NUCLEOTIDE SEQUENCE [LARGE SCALE GENOMIC DNA]</scope>
    <source>
        <strain evidence="17">Snail1</strain>
        <tissue evidence="17">Muscle</tissue>
    </source>
</reference>
<evidence type="ECO:0000256" key="16">
    <source>
        <dbReference type="SAM" id="Phobius"/>
    </source>
</evidence>
<dbReference type="GO" id="GO:0043337">
    <property type="term" value="F:cardiolipin synthase (CMP-forming)"/>
    <property type="evidence" value="ECO:0007669"/>
    <property type="project" value="UniProtKB-EC"/>
</dbReference>
<comment type="caution">
    <text evidence="17">The sequence shown here is derived from an EMBL/GenBank/DDBJ whole genome shotgun (WGS) entry which is preliminary data.</text>
</comment>
<dbReference type="InterPro" id="IPR050324">
    <property type="entry name" value="CDP-alcohol_PTase-I"/>
</dbReference>
<keyword evidence="12" id="KW-1208">Phospholipid metabolism</keyword>
<protein>
    <recommendedName>
        <fullName evidence="13">cardiolipin synthase (CMP-forming)</fullName>
        <ecNumber evidence="13">2.7.8.41</ecNumber>
    </recommendedName>
</protein>
<evidence type="ECO:0000256" key="9">
    <source>
        <dbReference type="ARBA" id="ARBA00023128"/>
    </source>
</evidence>
<dbReference type="GO" id="GO:0032049">
    <property type="term" value="P:cardiolipin biosynthetic process"/>
    <property type="evidence" value="ECO:0007669"/>
    <property type="project" value="TreeGrafter"/>
</dbReference>
<keyword evidence="3" id="KW-0444">Lipid biosynthesis</keyword>
<evidence type="ECO:0000256" key="14">
    <source>
        <dbReference type="ARBA" id="ARBA00047433"/>
    </source>
</evidence>
<dbReference type="EC" id="2.7.8.41" evidence="13"/>
<evidence type="ECO:0000313" key="18">
    <source>
        <dbReference type="Proteomes" id="UP001374579"/>
    </source>
</evidence>
<evidence type="ECO:0000256" key="15">
    <source>
        <dbReference type="SAM" id="MobiDB-lite"/>
    </source>
</evidence>
<evidence type="ECO:0000256" key="12">
    <source>
        <dbReference type="ARBA" id="ARBA00023264"/>
    </source>
</evidence>
<dbReference type="PANTHER" id="PTHR14269:SF60">
    <property type="entry name" value="CARDIOLIPIN SYNTHASE (CMP-FORMING)"/>
    <property type="match status" value="1"/>
</dbReference>
<keyword evidence="9" id="KW-0496">Mitochondrion</keyword>
<keyword evidence="10 16" id="KW-0472">Membrane</keyword>
<keyword evidence="4" id="KW-0808">Transferase</keyword>